<evidence type="ECO:0000313" key="1">
    <source>
        <dbReference type="EMBL" id="CAB4137297.1"/>
    </source>
</evidence>
<organism evidence="1">
    <name type="scientific">uncultured Caudovirales phage</name>
    <dbReference type="NCBI Taxonomy" id="2100421"/>
    <lineage>
        <taxon>Viruses</taxon>
        <taxon>Duplodnaviria</taxon>
        <taxon>Heunggongvirae</taxon>
        <taxon>Uroviricota</taxon>
        <taxon>Caudoviricetes</taxon>
        <taxon>Peduoviridae</taxon>
        <taxon>Maltschvirus</taxon>
        <taxon>Maltschvirus maltsch</taxon>
    </lineage>
</organism>
<sequence>MKAILQFNLDEETDAYNFELMNAATKLQLVLWEYDQKLRSMYKYENKEEAYEFRQMLRDMLIDKNINHLI</sequence>
<reference evidence="1" key="1">
    <citation type="submission" date="2020-04" db="EMBL/GenBank/DDBJ databases">
        <authorList>
            <person name="Chiriac C."/>
            <person name="Salcher M."/>
            <person name="Ghai R."/>
            <person name="Kavagutti S V."/>
        </authorList>
    </citation>
    <scope>NUCLEOTIDE SEQUENCE</scope>
</reference>
<gene>
    <name evidence="1" type="ORF">UFOVP316_32</name>
</gene>
<name>A0A6J5LW68_9CAUD</name>
<accession>A0A6J5LW68</accession>
<dbReference type="EMBL" id="LR796329">
    <property type="protein sequence ID" value="CAB4137297.1"/>
    <property type="molecule type" value="Genomic_DNA"/>
</dbReference>
<protein>
    <submittedName>
        <fullName evidence="1">Uncharacterized protein</fullName>
    </submittedName>
</protein>
<proteinExistence type="predicted"/>